<keyword evidence="1" id="KW-0472">Membrane</keyword>
<dbReference type="KEGG" id="wfu:AXE80_12345"/>
<feature type="transmembrane region" description="Helical" evidence="1">
    <location>
        <begin position="43"/>
        <end position="68"/>
    </location>
</feature>
<dbReference type="STRING" id="1790137.AXE80_12345"/>
<name>A0A1B1Y8F3_9FLAO</name>
<keyword evidence="3" id="KW-1185">Reference proteome</keyword>
<evidence type="ECO:0000313" key="3">
    <source>
        <dbReference type="Proteomes" id="UP000092967"/>
    </source>
</evidence>
<dbReference type="AlphaFoldDB" id="A0A1B1Y8F3"/>
<evidence type="ECO:0000313" key="2">
    <source>
        <dbReference type="EMBL" id="ANW97024.1"/>
    </source>
</evidence>
<keyword evidence="1" id="KW-0812">Transmembrane</keyword>
<proteinExistence type="predicted"/>
<evidence type="ECO:0000256" key="1">
    <source>
        <dbReference type="SAM" id="Phobius"/>
    </source>
</evidence>
<sequence>MLLFFKSNAIKYNKYDRCMVKLSKKYDLSIKTENGLNSLKTTLFLILLISCFIFFKSFLKIDLIAFFVI</sequence>
<accession>A0A1B1Y8F3</accession>
<keyword evidence="1" id="KW-1133">Transmembrane helix</keyword>
<reference evidence="2 3" key="1">
    <citation type="submission" date="2016-02" db="EMBL/GenBank/DDBJ databases">
        <authorList>
            <person name="Wen L."/>
            <person name="He K."/>
            <person name="Yang H."/>
        </authorList>
    </citation>
    <scope>NUCLEOTIDE SEQUENCE [LARGE SCALE GENOMIC DNA]</scope>
    <source>
        <strain evidence="2 3">CZ1127</strain>
    </source>
</reference>
<protein>
    <submittedName>
        <fullName evidence="2">Uncharacterized protein</fullName>
    </submittedName>
</protein>
<dbReference type="Proteomes" id="UP000092967">
    <property type="component" value="Chromosome"/>
</dbReference>
<dbReference type="EMBL" id="CP014224">
    <property type="protein sequence ID" value="ANW97024.1"/>
    <property type="molecule type" value="Genomic_DNA"/>
</dbReference>
<gene>
    <name evidence="2" type="ORF">AXE80_12345</name>
</gene>
<organism evidence="2 3">
    <name type="scientific">Wenyingzhuangia fucanilytica</name>
    <dbReference type="NCBI Taxonomy" id="1790137"/>
    <lineage>
        <taxon>Bacteria</taxon>
        <taxon>Pseudomonadati</taxon>
        <taxon>Bacteroidota</taxon>
        <taxon>Flavobacteriia</taxon>
        <taxon>Flavobacteriales</taxon>
        <taxon>Flavobacteriaceae</taxon>
        <taxon>Wenyingzhuangia</taxon>
    </lineage>
</organism>